<dbReference type="AlphaFoldDB" id="A0A9E6Y2W5"/>
<protein>
    <recommendedName>
        <fullName evidence="5">Lipoprotein</fullName>
    </recommendedName>
</protein>
<dbReference type="Proteomes" id="UP001162834">
    <property type="component" value="Chromosome"/>
</dbReference>
<feature type="chain" id="PRO_5039359321" description="Lipoprotein" evidence="2">
    <location>
        <begin position="41"/>
        <end position="176"/>
    </location>
</feature>
<dbReference type="EMBL" id="CP087164">
    <property type="protein sequence ID" value="UGS38588.1"/>
    <property type="molecule type" value="Genomic_DNA"/>
</dbReference>
<evidence type="ECO:0000313" key="3">
    <source>
        <dbReference type="EMBL" id="UGS38588.1"/>
    </source>
</evidence>
<feature type="region of interest" description="Disordered" evidence="1">
    <location>
        <begin position="45"/>
        <end position="87"/>
    </location>
</feature>
<sequence>MAGADRRAPVGFSPERDNGRVPRRLTIVALAAALAVAASAAGCGGTDGGAGTGGPATAEAGRVTTAERSAPHRHRRRAHRPPAPRCDPAAANCAAAAGRIIALESKDPDGDGDLHVILAGGSVTLRGVTVLDVSRTLRPRHDPRIGDWAAGAGTVYTGSFGQHQIQVERVVFFPRR</sequence>
<organism evidence="3 4">
    <name type="scientific">Capillimicrobium parvum</name>
    <dbReference type="NCBI Taxonomy" id="2884022"/>
    <lineage>
        <taxon>Bacteria</taxon>
        <taxon>Bacillati</taxon>
        <taxon>Actinomycetota</taxon>
        <taxon>Thermoleophilia</taxon>
        <taxon>Solirubrobacterales</taxon>
        <taxon>Capillimicrobiaceae</taxon>
        <taxon>Capillimicrobium</taxon>
    </lineage>
</organism>
<feature type="compositionally biased region" description="Gly residues" evidence="1">
    <location>
        <begin position="45"/>
        <end position="54"/>
    </location>
</feature>
<keyword evidence="2" id="KW-0732">Signal</keyword>
<name>A0A9E6Y2W5_9ACTN</name>
<evidence type="ECO:0000313" key="4">
    <source>
        <dbReference type="Proteomes" id="UP001162834"/>
    </source>
</evidence>
<dbReference type="KEGG" id="sbae:DSM104329_05018"/>
<evidence type="ECO:0000256" key="1">
    <source>
        <dbReference type="SAM" id="MobiDB-lite"/>
    </source>
</evidence>
<evidence type="ECO:0000256" key="2">
    <source>
        <dbReference type="SAM" id="SignalP"/>
    </source>
</evidence>
<gene>
    <name evidence="3" type="ORF">DSM104329_05018</name>
</gene>
<reference evidence="3" key="1">
    <citation type="journal article" date="2022" name="Int. J. Syst. Evol. Microbiol.">
        <title>Pseudomonas aegrilactucae sp. nov. and Pseudomonas morbosilactucae sp. nov., pathogens causing bacterial rot of lettuce in Japan.</title>
        <authorList>
            <person name="Sawada H."/>
            <person name="Fujikawa T."/>
            <person name="Satou M."/>
        </authorList>
    </citation>
    <scope>NUCLEOTIDE SEQUENCE</scope>
    <source>
        <strain evidence="3">0166_1</strain>
    </source>
</reference>
<proteinExistence type="predicted"/>
<keyword evidence="4" id="KW-1185">Reference proteome</keyword>
<evidence type="ECO:0008006" key="5">
    <source>
        <dbReference type="Google" id="ProtNLM"/>
    </source>
</evidence>
<feature type="signal peptide" evidence="2">
    <location>
        <begin position="1"/>
        <end position="40"/>
    </location>
</feature>
<feature type="compositionally biased region" description="Basic residues" evidence="1">
    <location>
        <begin position="71"/>
        <end position="82"/>
    </location>
</feature>
<accession>A0A9E6Y2W5</accession>